<proteinExistence type="predicted"/>
<evidence type="ECO:0000313" key="2">
    <source>
        <dbReference type="EMBL" id="PIS09675.1"/>
    </source>
</evidence>
<evidence type="ECO:0000313" key="3">
    <source>
        <dbReference type="Proteomes" id="UP000230093"/>
    </source>
</evidence>
<accession>A0A2H0WAT9</accession>
<sequence length="185" mass="21073">MKEINFLKDRLDALAKKEKRLLIIRIWSFGALGIYGLLVLSLFSYNLLMKRQSKVLGEKIIKEKAAIEELKSIETKQVYLSHKTQSLAQILSSKRQNQEIVETFISLLPEGISVSNFNIDEQGRISFSGHCQSFYTLKHFLAVLSDEVEDLPLAIKESNINNINYGFGDGYSFSATILFYLGEKQ</sequence>
<feature type="transmembrane region" description="Helical" evidence="1">
    <location>
        <begin position="21"/>
        <end position="45"/>
    </location>
</feature>
<keyword evidence="1" id="KW-0472">Membrane</keyword>
<name>A0A2H0WAT9_9BACT</name>
<dbReference type="EMBL" id="PEZT01000001">
    <property type="protein sequence ID" value="PIS09675.1"/>
    <property type="molecule type" value="Genomic_DNA"/>
</dbReference>
<comment type="caution">
    <text evidence="2">The sequence shown here is derived from an EMBL/GenBank/DDBJ whole genome shotgun (WGS) entry which is preliminary data.</text>
</comment>
<dbReference type="Proteomes" id="UP000230093">
    <property type="component" value="Unassembled WGS sequence"/>
</dbReference>
<organism evidence="2 3">
    <name type="scientific">Candidatus Beckwithbacteria bacterium CG10_big_fil_rev_8_21_14_0_10_34_10</name>
    <dbReference type="NCBI Taxonomy" id="1974495"/>
    <lineage>
        <taxon>Bacteria</taxon>
        <taxon>Candidatus Beckwithiibacteriota</taxon>
    </lineage>
</organism>
<reference evidence="3" key="1">
    <citation type="submission" date="2017-09" db="EMBL/GenBank/DDBJ databases">
        <title>Depth-based differentiation of microbial function through sediment-hosted aquifers and enrichment of novel symbionts in the deep terrestrial subsurface.</title>
        <authorList>
            <person name="Probst A.J."/>
            <person name="Ladd B."/>
            <person name="Jarett J.K."/>
            <person name="Geller-Mcgrath D.E."/>
            <person name="Sieber C.M.K."/>
            <person name="Emerson J.B."/>
            <person name="Anantharaman K."/>
            <person name="Thomas B.C."/>
            <person name="Malmstrom R."/>
            <person name="Stieglmeier M."/>
            <person name="Klingl A."/>
            <person name="Woyke T."/>
            <person name="Ryan C.M."/>
            <person name="Banfield J.F."/>
        </authorList>
    </citation>
    <scope>NUCLEOTIDE SEQUENCE [LARGE SCALE GENOMIC DNA]</scope>
</reference>
<keyword evidence="1" id="KW-1133">Transmembrane helix</keyword>
<protein>
    <submittedName>
        <fullName evidence="2">Uncharacterized protein</fullName>
    </submittedName>
</protein>
<evidence type="ECO:0000256" key="1">
    <source>
        <dbReference type="SAM" id="Phobius"/>
    </source>
</evidence>
<gene>
    <name evidence="2" type="ORF">COT75_00565</name>
</gene>
<dbReference type="AlphaFoldDB" id="A0A2H0WAT9"/>
<keyword evidence="1" id="KW-0812">Transmembrane</keyword>